<evidence type="ECO:0000256" key="2">
    <source>
        <dbReference type="SAM" id="Phobius"/>
    </source>
</evidence>
<feature type="region of interest" description="Disordered" evidence="1">
    <location>
        <begin position="45"/>
        <end position="77"/>
    </location>
</feature>
<accession>A0ABX1ABA3</accession>
<dbReference type="Proteomes" id="UP000730591">
    <property type="component" value="Unassembled WGS sequence"/>
</dbReference>
<dbReference type="RefSeq" id="WP_167994013.1">
    <property type="nucleotide sequence ID" value="NZ_JAATEM010000012.1"/>
</dbReference>
<proteinExistence type="predicted"/>
<evidence type="ECO:0000313" key="3">
    <source>
        <dbReference type="EMBL" id="NJP50753.1"/>
    </source>
</evidence>
<keyword evidence="2" id="KW-1133">Transmembrane helix</keyword>
<sequence length="316" mass="34565">MPASPPPATPPGEETPLWKRINKSLAVIGGAAALAGIVFGAVTLHQQERSTDAAVESEDRERQKDEEEKNKEAGPPVEQAIGAPAFYGSRFAFPDRTTSLDAGGQSAYGTPEYADWFRRNHARPVGVDAHRVTLSPLHKGTVVIQSMRITDRTCRPTRYTGTAVVPPPIGDGGEDVTPTTVAFDLTERTPVPRALERPDPSRSTGVETWQLAGNAFSKAVYLDGGEERDARTFDLYFFTGGHDCEFKVEANITSGSKDAWYPLKIGDKGTVEIAGQTDRYESVVMPRHVDYWDPVQHELRGPGNPFDTVKVDKESR</sequence>
<evidence type="ECO:0000313" key="4">
    <source>
        <dbReference type="Proteomes" id="UP000730591"/>
    </source>
</evidence>
<feature type="transmembrane region" description="Helical" evidence="2">
    <location>
        <begin position="25"/>
        <end position="44"/>
    </location>
</feature>
<evidence type="ECO:0000256" key="1">
    <source>
        <dbReference type="SAM" id="MobiDB-lite"/>
    </source>
</evidence>
<keyword evidence="2" id="KW-0472">Membrane</keyword>
<reference evidence="3 4" key="1">
    <citation type="submission" date="2020-03" db="EMBL/GenBank/DDBJ databases">
        <title>WGS of actinomycetes isolated from Thailand.</title>
        <authorList>
            <person name="Thawai C."/>
        </authorList>
    </citation>
    <scope>NUCLEOTIDE SEQUENCE [LARGE SCALE GENOMIC DNA]</scope>
    <source>
        <strain evidence="3 4">SBST2-5</strain>
    </source>
</reference>
<protein>
    <submittedName>
        <fullName evidence="3">Uncharacterized protein</fullName>
    </submittedName>
</protein>
<keyword evidence="4" id="KW-1185">Reference proteome</keyword>
<name>A0ABX1ABA3_9ACTN</name>
<dbReference type="EMBL" id="JAATEM010000012">
    <property type="protein sequence ID" value="NJP50753.1"/>
    <property type="molecule type" value="Genomic_DNA"/>
</dbReference>
<feature type="compositionally biased region" description="Basic and acidic residues" evidence="1">
    <location>
        <begin position="46"/>
        <end position="72"/>
    </location>
</feature>
<comment type="caution">
    <text evidence="3">The sequence shown here is derived from an EMBL/GenBank/DDBJ whole genome shotgun (WGS) entry which is preliminary data.</text>
</comment>
<keyword evidence="2" id="KW-0812">Transmembrane</keyword>
<organism evidence="3 4">
    <name type="scientific">Streptomyces composti</name>
    <dbReference type="NCBI Taxonomy" id="2720025"/>
    <lineage>
        <taxon>Bacteria</taxon>
        <taxon>Bacillati</taxon>
        <taxon>Actinomycetota</taxon>
        <taxon>Actinomycetes</taxon>
        <taxon>Kitasatosporales</taxon>
        <taxon>Streptomycetaceae</taxon>
        <taxon>Streptomyces</taxon>
    </lineage>
</organism>
<gene>
    <name evidence="3" type="ORF">HCJ93_11900</name>
</gene>